<dbReference type="GO" id="GO:0008270">
    <property type="term" value="F:zinc ion binding"/>
    <property type="evidence" value="ECO:0007669"/>
    <property type="project" value="InterPro"/>
</dbReference>
<dbReference type="InterPro" id="IPR011549">
    <property type="entry name" value="RibD_C"/>
</dbReference>
<comment type="catalytic activity">
    <reaction evidence="13 15">
        <text>5-amino-6-(5-phospho-D-ribitylamino)uracil + NADP(+) = 5-amino-6-(5-phospho-D-ribosylamino)uracil + NADPH + H(+)</text>
        <dbReference type="Rhea" id="RHEA:17845"/>
        <dbReference type="ChEBI" id="CHEBI:15378"/>
        <dbReference type="ChEBI" id="CHEBI:57783"/>
        <dbReference type="ChEBI" id="CHEBI:58349"/>
        <dbReference type="ChEBI" id="CHEBI:58421"/>
        <dbReference type="ChEBI" id="CHEBI:58453"/>
        <dbReference type="EC" id="1.1.1.193"/>
    </reaction>
</comment>
<dbReference type="GO" id="GO:0008835">
    <property type="term" value="F:diaminohydroxyphosphoribosylaminopyrimidine deaminase activity"/>
    <property type="evidence" value="ECO:0007669"/>
    <property type="project" value="UniProtKB-EC"/>
</dbReference>
<name>A0A9D1EGC8_9FIRM</name>
<evidence type="ECO:0000256" key="10">
    <source>
        <dbReference type="ARBA" id="ARBA00022857"/>
    </source>
</evidence>
<feature type="binding site" evidence="17">
    <location>
        <position position="170"/>
    </location>
    <ligand>
        <name>NADP(+)</name>
        <dbReference type="ChEBI" id="CHEBI:58349"/>
    </ligand>
</feature>
<dbReference type="NCBIfam" id="TIGR00227">
    <property type="entry name" value="ribD_Cterm"/>
    <property type="match status" value="1"/>
</dbReference>
<evidence type="ECO:0000256" key="6">
    <source>
        <dbReference type="ARBA" id="ARBA00022619"/>
    </source>
</evidence>
<dbReference type="InterPro" id="IPR024072">
    <property type="entry name" value="DHFR-like_dom_sf"/>
</dbReference>
<comment type="similarity">
    <text evidence="5 15">In the C-terminal section; belongs to the HTP reductase family.</text>
</comment>
<dbReference type="PANTHER" id="PTHR38011">
    <property type="entry name" value="DIHYDROFOLATE REDUCTASE FAMILY PROTEIN (AFU_ORTHOLOGUE AFUA_8G06820)"/>
    <property type="match status" value="1"/>
</dbReference>
<dbReference type="Pfam" id="PF00383">
    <property type="entry name" value="dCMP_cyt_deam_1"/>
    <property type="match status" value="1"/>
</dbReference>
<dbReference type="AlphaFoldDB" id="A0A9D1EGC8"/>
<evidence type="ECO:0000256" key="3">
    <source>
        <dbReference type="ARBA" id="ARBA00004910"/>
    </source>
</evidence>
<accession>A0A9D1EGC8</accession>
<evidence type="ECO:0000256" key="13">
    <source>
        <dbReference type="ARBA" id="ARBA00049861"/>
    </source>
</evidence>
<dbReference type="EMBL" id="DVHN01000140">
    <property type="protein sequence ID" value="HIR89418.1"/>
    <property type="molecule type" value="Genomic_DNA"/>
</dbReference>
<sequence>MTDTTYMQLAIDLAKKGCGWVNPNPMVGAVIVKDGQIIGQGYHERYGQLHAERNALKHCSVSPEGATIYVTLEPCCHYGKTPPCTEAIIQSGIHRVVIGSSDPNPLVAGKGIEQLRSHGIEVTTGVLKEQCDQLNQVFFHYIQTKTPYVVMKYAMTMDGKIATRTGKSKWITGAKAREQVHFDRHRYMGIMVGIHTVLTDDPLLTCRLPNTKHPIRIVCDTKLRTPLSSHLVQTAKKIPTILATCCIDEEKQKPFLDFGCQIIVTPQHNNQVDLHYLMEQLGKQKIDSILLEGGGTLNWSALNQGIVKKVQAYIAPKLFGGIGTSPVTGIGIDDPSDCIQLSPPEIKMLGNDILLESEVVSCSQESLKK</sequence>
<keyword evidence="9 15" id="KW-0862">Zinc</keyword>
<feature type="binding site" evidence="17">
    <location>
        <position position="168"/>
    </location>
    <ligand>
        <name>substrate</name>
    </ligand>
</feature>
<feature type="binding site" evidence="18">
    <location>
        <position position="50"/>
    </location>
    <ligand>
        <name>Zn(2+)</name>
        <dbReference type="ChEBI" id="CHEBI:29105"/>
        <note>catalytic</note>
    </ligand>
</feature>
<dbReference type="SUPFAM" id="SSF53597">
    <property type="entry name" value="Dihydrofolate reductase-like"/>
    <property type="match status" value="1"/>
</dbReference>
<evidence type="ECO:0000256" key="7">
    <source>
        <dbReference type="ARBA" id="ARBA00022723"/>
    </source>
</evidence>
<dbReference type="EC" id="1.1.1.193" evidence="15"/>
<comment type="pathway">
    <text evidence="3 15">Cofactor biosynthesis; riboflavin biosynthesis; 5-amino-6-(D-ribitylamino)uracil from GTP: step 3/4.</text>
</comment>
<comment type="similarity">
    <text evidence="4 15">In the N-terminal section; belongs to the cytidine and deoxycytidylate deaminase family.</text>
</comment>
<evidence type="ECO:0000256" key="2">
    <source>
        <dbReference type="ARBA" id="ARBA00004882"/>
    </source>
</evidence>
<evidence type="ECO:0000256" key="18">
    <source>
        <dbReference type="PIRSR" id="PIRSR006769-3"/>
    </source>
</evidence>
<reference evidence="20" key="1">
    <citation type="submission" date="2020-10" db="EMBL/GenBank/DDBJ databases">
        <authorList>
            <person name="Gilroy R."/>
        </authorList>
    </citation>
    <scope>NUCLEOTIDE SEQUENCE</scope>
    <source>
        <strain evidence="20">ChiW13-3771</strain>
    </source>
</reference>
<dbReference type="InterPro" id="IPR002734">
    <property type="entry name" value="RibDG_C"/>
</dbReference>
<dbReference type="GO" id="GO:0009231">
    <property type="term" value="P:riboflavin biosynthetic process"/>
    <property type="evidence" value="ECO:0007669"/>
    <property type="project" value="UniProtKB-KW"/>
</dbReference>
<dbReference type="CDD" id="cd01284">
    <property type="entry name" value="Riboflavin_deaminase-reductase"/>
    <property type="match status" value="1"/>
</dbReference>
<evidence type="ECO:0000256" key="15">
    <source>
        <dbReference type="PIRNR" id="PIRNR006769"/>
    </source>
</evidence>
<feature type="binding site" evidence="17">
    <location>
        <position position="184"/>
    </location>
    <ligand>
        <name>substrate</name>
    </ligand>
</feature>
<feature type="binding site" evidence="17">
    <location>
        <position position="207"/>
    </location>
    <ligand>
        <name>substrate</name>
    </ligand>
</feature>
<dbReference type="PROSITE" id="PS00903">
    <property type="entry name" value="CYT_DCMP_DEAMINASES_1"/>
    <property type="match status" value="1"/>
</dbReference>
<proteinExistence type="inferred from homology"/>
<evidence type="ECO:0000256" key="5">
    <source>
        <dbReference type="ARBA" id="ARBA00007417"/>
    </source>
</evidence>
<dbReference type="InterPro" id="IPR016192">
    <property type="entry name" value="APOBEC/CMP_deaminase_Zn-bd"/>
</dbReference>
<dbReference type="Pfam" id="PF01872">
    <property type="entry name" value="RibD_C"/>
    <property type="match status" value="1"/>
</dbReference>
<evidence type="ECO:0000256" key="16">
    <source>
        <dbReference type="PIRSR" id="PIRSR006769-1"/>
    </source>
</evidence>
<evidence type="ECO:0000256" key="1">
    <source>
        <dbReference type="ARBA" id="ARBA00002151"/>
    </source>
</evidence>
<evidence type="ECO:0000256" key="8">
    <source>
        <dbReference type="ARBA" id="ARBA00022801"/>
    </source>
</evidence>
<feature type="binding site" evidence="17">
    <location>
        <position position="196"/>
    </location>
    <ligand>
        <name>NADP(+)</name>
        <dbReference type="ChEBI" id="CHEBI:58349"/>
    </ligand>
</feature>
<evidence type="ECO:0000259" key="19">
    <source>
        <dbReference type="PROSITE" id="PS51747"/>
    </source>
</evidence>
<feature type="domain" description="CMP/dCMP-type deaminase" evidence="19">
    <location>
        <begin position="1"/>
        <end position="123"/>
    </location>
</feature>
<dbReference type="SUPFAM" id="SSF53927">
    <property type="entry name" value="Cytidine deaminase-like"/>
    <property type="match status" value="1"/>
</dbReference>
<dbReference type="GO" id="GO:0008703">
    <property type="term" value="F:5-amino-6-(5-phosphoribosylamino)uracil reductase activity"/>
    <property type="evidence" value="ECO:0007669"/>
    <property type="project" value="UniProtKB-EC"/>
</dbReference>
<evidence type="ECO:0000313" key="21">
    <source>
        <dbReference type="Proteomes" id="UP000824201"/>
    </source>
</evidence>
<feature type="binding site" evidence="18">
    <location>
        <position position="75"/>
    </location>
    <ligand>
        <name>Zn(2+)</name>
        <dbReference type="ChEBI" id="CHEBI:29105"/>
        <note>catalytic</note>
    </ligand>
</feature>
<evidence type="ECO:0000256" key="11">
    <source>
        <dbReference type="ARBA" id="ARBA00023002"/>
    </source>
</evidence>
<evidence type="ECO:0000256" key="9">
    <source>
        <dbReference type="ARBA" id="ARBA00022833"/>
    </source>
</evidence>
<keyword evidence="7 15" id="KW-0479">Metal-binding</keyword>
<dbReference type="Gene3D" id="3.40.140.10">
    <property type="entry name" value="Cytidine Deaminase, domain 2"/>
    <property type="match status" value="1"/>
</dbReference>
<dbReference type="InterPro" id="IPR002125">
    <property type="entry name" value="CMP_dCMP_dom"/>
</dbReference>
<comment type="cofactor">
    <cofactor evidence="15 18">
        <name>Zn(2+)</name>
        <dbReference type="ChEBI" id="CHEBI:29105"/>
    </cofactor>
    <text evidence="15 18">Binds 1 zinc ion.</text>
</comment>
<comment type="pathway">
    <text evidence="2 15">Cofactor biosynthesis; riboflavin biosynthesis; 5-amino-6-(D-ribitylamino)uracil from GTP: step 2/4.</text>
</comment>
<organism evidence="20 21">
    <name type="scientific">Candidatus Fimimorpha faecalis</name>
    <dbReference type="NCBI Taxonomy" id="2840824"/>
    <lineage>
        <taxon>Bacteria</taxon>
        <taxon>Bacillati</taxon>
        <taxon>Bacillota</taxon>
        <taxon>Clostridia</taxon>
        <taxon>Eubacteriales</taxon>
        <taxon>Candidatus Fimimorpha</taxon>
    </lineage>
</organism>
<dbReference type="PIRSF" id="PIRSF006769">
    <property type="entry name" value="RibD"/>
    <property type="match status" value="1"/>
</dbReference>
<comment type="catalytic activity">
    <reaction evidence="14 15">
        <text>2,5-diamino-6-hydroxy-4-(5-phosphoribosylamino)-pyrimidine + H2O + H(+) = 5-amino-6-(5-phospho-D-ribosylamino)uracil + NH4(+)</text>
        <dbReference type="Rhea" id="RHEA:21868"/>
        <dbReference type="ChEBI" id="CHEBI:15377"/>
        <dbReference type="ChEBI" id="CHEBI:15378"/>
        <dbReference type="ChEBI" id="CHEBI:28938"/>
        <dbReference type="ChEBI" id="CHEBI:58453"/>
        <dbReference type="ChEBI" id="CHEBI:58614"/>
        <dbReference type="EC" id="3.5.4.26"/>
    </reaction>
</comment>
<dbReference type="FunFam" id="3.40.140.10:FF:000025">
    <property type="entry name" value="Riboflavin biosynthesis protein RibD"/>
    <property type="match status" value="1"/>
</dbReference>
<feature type="active site" description="Proton donor" evidence="16">
    <location>
        <position position="52"/>
    </location>
</feature>
<dbReference type="InterPro" id="IPR050765">
    <property type="entry name" value="Riboflavin_Biosynth_HTPR"/>
</dbReference>
<comment type="caution">
    <text evidence="20">The sequence shown here is derived from an EMBL/GenBank/DDBJ whole genome shotgun (WGS) entry which is preliminary data.</text>
</comment>
<feature type="binding site" evidence="17">
    <location>
        <position position="154"/>
    </location>
    <ligand>
        <name>NADP(+)</name>
        <dbReference type="ChEBI" id="CHEBI:58349"/>
    </ligand>
</feature>
<feature type="binding site" evidence="17">
    <location>
        <position position="200"/>
    </location>
    <ligand>
        <name>NADP(+)</name>
        <dbReference type="ChEBI" id="CHEBI:58349"/>
    </ligand>
</feature>
<evidence type="ECO:0000256" key="17">
    <source>
        <dbReference type="PIRSR" id="PIRSR006769-2"/>
    </source>
</evidence>
<gene>
    <name evidence="20" type="primary">ribD</name>
    <name evidence="20" type="ORF">IAC96_10740</name>
</gene>
<evidence type="ECO:0000256" key="14">
    <source>
        <dbReference type="ARBA" id="ARBA00049886"/>
    </source>
</evidence>
<evidence type="ECO:0000256" key="12">
    <source>
        <dbReference type="ARBA" id="ARBA00023268"/>
    </source>
</evidence>
<keyword evidence="6 15" id="KW-0686">Riboflavin biosynthesis</keyword>
<dbReference type="Gene3D" id="3.40.430.10">
    <property type="entry name" value="Dihydrofolate Reductase, subunit A"/>
    <property type="match status" value="1"/>
</dbReference>
<feature type="binding site" evidence="17">
    <location>
        <position position="292"/>
    </location>
    <ligand>
        <name>substrate</name>
    </ligand>
</feature>
<dbReference type="NCBIfam" id="TIGR00326">
    <property type="entry name" value="eubact_ribD"/>
    <property type="match status" value="1"/>
</dbReference>
<keyword evidence="12" id="KW-0511">Multifunctional enzyme</keyword>
<dbReference type="InterPro" id="IPR016193">
    <property type="entry name" value="Cytidine_deaminase-like"/>
</dbReference>
<dbReference type="PROSITE" id="PS51747">
    <property type="entry name" value="CYT_DCMP_DEAMINASES_2"/>
    <property type="match status" value="1"/>
</dbReference>
<feature type="binding site" evidence="18">
    <location>
        <position position="84"/>
    </location>
    <ligand>
        <name>Zn(2+)</name>
        <dbReference type="ChEBI" id="CHEBI:29105"/>
        <note>catalytic</note>
    </ligand>
</feature>
<feature type="binding site" evidence="17">
    <location>
        <position position="221"/>
    </location>
    <ligand>
        <name>NADP(+)</name>
        <dbReference type="ChEBI" id="CHEBI:58349"/>
    </ligand>
</feature>
<comment type="function">
    <text evidence="1 15">Converts 2,5-diamino-6-(ribosylamino)-4(3h)-pyrimidinone 5'-phosphate into 5-amino-6-(ribosylamino)-2,4(1h,3h)-pyrimidinedione 5'-phosphate.</text>
</comment>
<evidence type="ECO:0000313" key="20">
    <source>
        <dbReference type="EMBL" id="HIR89418.1"/>
    </source>
</evidence>
<protein>
    <recommendedName>
        <fullName evidence="15">Riboflavin biosynthesis protein RibD</fullName>
    </recommendedName>
    <domain>
        <recommendedName>
            <fullName evidence="15">Diaminohydroxyphosphoribosylaminopyrimidine deaminase</fullName>
            <shortName evidence="15">DRAP deaminase</shortName>
            <ecNumber evidence="15">3.5.4.26</ecNumber>
        </recommendedName>
        <alternativeName>
            <fullName evidence="15">Riboflavin-specific deaminase</fullName>
        </alternativeName>
    </domain>
    <domain>
        <recommendedName>
            <fullName evidence="15">5-amino-6-(5-phosphoribosylamino)uracil reductase</fullName>
            <ecNumber evidence="15">1.1.1.193</ecNumber>
        </recommendedName>
        <alternativeName>
            <fullName evidence="15">HTP reductase</fullName>
        </alternativeName>
    </domain>
</protein>
<feature type="binding site" evidence="17">
    <location>
        <begin position="294"/>
        <end position="300"/>
    </location>
    <ligand>
        <name>NADP(+)</name>
        <dbReference type="ChEBI" id="CHEBI:58349"/>
    </ligand>
</feature>
<evidence type="ECO:0000256" key="4">
    <source>
        <dbReference type="ARBA" id="ARBA00005259"/>
    </source>
</evidence>
<dbReference type="Proteomes" id="UP000824201">
    <property type="component" value="Unassembled WGS sequence"/>
</dbReference>
<dbReference type="GO" id="GO:0050661">
    <property type="term" value="F:NADP binding"/>
    <property type="evidence" value="ECO:0007669"/>
    <property type="project" value="InterPro"/>
</dbReference>
<reference evidence="20" key="2">
    <citation type="journal article" date="2021" name="PeerJ">
        <title>Extensive microbial diversity within the chicken gut microbiome revealed by metagenomics and culture.</title>
        <authorList>
            <person name="Gilroy R."/>
            <person name="Ravi A."/>
            <person name="Getino M."/>
            <person name="Pursley I."/>
            <person name="Horton D.L."/>
            <person name="Alikhan N.F."/>
            <person name="Baker D."/>
            <person name="Gharbi K."/>
            <person name="Hall N."/>
            <person name="Watson M."/>
            <person name="Adriaenssens E.M."/>
            <person name="Foster-Nyarko E."/>
            <person name="Jarju S."/>
            <person name="Secka A."/>
            <person name="Antonio M."/>
            <person name="Oren A."/>
            <person name="Chaudhuri R.R."/>
            <person name="La Ragione R."/>
            <person name="Hildebrand F."/>
            <person name="Pallen M.J."/>
        </authorList>
    </citation>
    <scope>NUCLEOTIDE SEQUENCE</scope>
    <source>
        <strain evidence="20">ChiW13-3771</strain>
    </source>
</reference>
<keyword evidence="11 15" id="KW-0560">Oxidoreductase</keyword>
<feature type="binding site" evidence="17">
    <location>
        <position position="204"/>
    </location>
    <ligand>
        <name>substrate</name>
    </ligand>
</feature>
<dbReference type="PANTHER" id="PTHR38011:SF7">
    <property type="entry name" value="2,5-DIAMINO-6-RIBOSYLAMINO-4(3H)-PYRIMIDINONE 5'-PHOSPHATE REDUCTASE"/>
    <property type="match status" value="1"/>
</dbReference>
<dbReference type="EC" id="3.5.4.26" evidence="15"/>
<keyword evidence="10 15" id="KW-0521">NADP</keyword>
<keyword evidence="8 15" id="KW-0378">Hydrolase</keyword>
<dbReference type="InterPro" id="IPR004794">
    <property type="entry name" value="Eubact_RibD"/>
</dbReference>